<feature type="compositionally biased region" description="Polar residues" evidence="1">
    <location>
        <begin position="151"/>
        <end position="179"/>
    </location>
</feature>
<feature type="compositionally biased region" description="Polar residues" evidence="1">
    <location>
        <begin position="207"/>
        <end position="223"/>
    </location>
</feature>
<dbReference type="Proteomes" id="UP001447188">
    <property type="component" value="Unassembled WGS sequence"/>
</dbReference>
<comment type="caution">
    <text evidence="3">The sequence shown here is derived from an EMBL/GenBank/DDBJ whole genome shotgun (WGS) entry which is preliminary data.</text>
</comment>
<proteinExistence type="predicted"/>
<feature type="compositionally biased region" description="Basic and acidic residues" evidence="1">
    <location>
        <begin position="224"/>
        <end position="233"/>
    </location>
</feature>
<evidence type="ECO:0000259" key="2">
    <source>
        <dbReference type="Pfam" id="PF20516"/>
    </source>
</evidence>
<feature type="domain" description="PD-(D/E)XK nuclease-like" evidence="2">
    <location>
        <begin position="316"/>
        <end position="537"/>
    </location>
</feature>
<dbReference type="EMBL" id="JBBBZM010000011">
    <property type="protein sequence ID" value="KAL0639422.1"/>
    <property type="molecule type" value="Genomic_DNA"/>
</dbReference>
<organism evidence="3 4">
    <name type="scientific">Discina gigas</name>
    <dbReference type="NCBI Taxonomy" id="1032678"/>
    <lineage>
        <taxon>Eukaryota</taxon>
        <taxon>Fungi</taxon>
        <taxon>Dikarya</taxon>
        <taxon>Ascomycota</taxon>
        <taxon>Pezizomycotina</taxon>
        <taxon>Pezizomycetes</taxon>
        <taxon>Pezizales</taxon>
        <taxon>Discinaceae</taxon>
        <taxon>Discina</taxon>
    </lineage>
</organism>
<protein>
    <recommendedName>
        <fullName evidence="2">PD-(D/E)XK nuclease-like domain-containing protein</fullName>
    </recommendedName>
</protein>
<dbReference type="Pfam" id="PF20516">
    <property type="entry name" value="PDDEXK_12"/>
    <property type="match status" value="1"/>
</dbReference>
<name>A0ABR3GU14_9PEZI</name>
<evidence type="ECO:0000313" key="3">
    <source>
        <dbReference type="EMBL" id="KAL0639422.1"/>
    </source>
</evidence>
<gene>
    <name evidence="3" type="ORF">Q9L58_001450</name>
</gene>
<feature type="region of interest" description="Disordered" evidence="1">
    <location>
        <begin position="54"/>
        <end position="83"/>
    </location>
</feature>
<accession>A0ABR3GU14</accession>
<keyword evidence="4" id="KW-1185">Reference proteome</keyword>
<evidence type="ECO:0000313" key="4">
    <source>
        <dbReference type="Proteomes" id="UP001447188"/>
    </source>
</evidence>
<dbReference type="InterPro" id="IPR046797">
    <property type="entry name" value="PDDEXK_12"/>
</dbReference>
<sequence>MSDKRVLYMDTLNPDQLAIEPEFICQAWVDAHYGHPSPHNPLTRGLFHLPHSPASSSASVAQPEFVPAGLTPPRRPRQFGDPASIDLNIHSHGSDADNGHEGGLGTPYKLMESTGGGASASCGRYGMPDKRASPGHTMGTDPVTEAVTAENPLSQTGDEGDQGSVNDASWDSSMRSDFTNCLIDASGPNQITMPPPAFRKKRKGGSLSPSKRSDGQASTNKPSSDTREKRLRLTDFSPPGIFGIPDVANYDPDDVSRMPAGIIRLLAVTFPIGDLEAGCFPITSEIEQILQTSFPHEPIPRHARFPVDSTSIDACGACELVEYAIDIHRACLQNSCNAEDEAAWYPIVRRLLSVSLPTASSAIARPPSHALARTKHDLFVTIDATTKSTCLDLSPAVTIKLDVLLAFNPQHPLLSHVLATGVRVNAFSDSSIRKAIVILGVEVKSGASGGLDAEYQVGVWGMKTLNLMRSLRMSTTGSGDYVIGLSVCAHVWSFHVTYWRGDGIVTHGPVCLGSTDSLYGTMKIVAFVRRFKEWARDIVLPDWLALVGIAAAKEKDGELRSE</sequence>
<feature type="region of interest" description="Disordered" evidence="1">
    <location>
        <begin position="151"/>
        <end position="236"/>
    </location>
</feature>
<evidence type="ECO:0000256" key="1">
    <source>
        <dbReference type="SAM" id="MobiDB-lite"/>
    </source>
</evidence>
<reference evidence="3 4" key="1">
    <citation type="submission" date="2024-02" db="EMBL/GenBank/DDBJ databases">
        <title>Discinaceae phylogenomics.</title>
        <authorList>
            <person name="Dirks A.C."/>
            <person name="James T.Y."/>
        </authorList>
    </citation>
    <scope>NUCLEOTIDE SEQUENCE [LARGE SCALE GENOMIC DNA]</scope>
    <source>
        <strain evidence="3 4">ACD0624</strain>
    </source>
</reference>